<protein>
    <submittedName>
        <fullName evidence="1">Uncharacterized protein</fullName>
    </submittedName>
</protein>
<name>A0A0C9U7V4_PAXIN</name>
<reference evidence="2" key="2">
    <citation type="submission" date="2015-01" db="EMBL/GenBank/DDBJ databases">
        <title>Evolutionary Origins and Diversification of the Mycorrhizal Mutualists.</title>
        <authorList>
            <consortium name="DOE Joint Genome Institute"/>
            <consortium name="Mycorrhizal Genomics Consortium"/>
            <person name="Kohler A."/>
            <person name="Kuo A."/>
            <person name="Nagy L.G."/>
            <person name="Floudas D."/>
            <person name="Copeland A."/>
            <person name="Barry K.W."/>
            <person name="Cichocki N."/>
            <person name="Veneault-Fourrey C."/>
            <person name="LaButti K."/>
            <person name="Lindquist E.A."/>
            <person name="Lipzen A."/>
            <person name="Lundell T."/>
            <person name="Morin E."/>
            <person name="Murat C."/>
            <person name="Riley R."/>
            <person name="Ohm R."/>
            <person name="Sun H."/>
            <person name="Tunlid A."/>
            <person name="Henrissat B."/>
            <person name="Grigoriev I.V."/>
            <person name="Hibbett D.S."/>
            <person name="Martin F."/>
        </authorList>
    </citation>
    <scope>NUCLEOTIDE SEQUENCE [LARGE SCALE GENOMIC DNA]</scope>
    <source>
        <strain evidence="2">ATCC 200175</strain>
    </source>
</reference>
<keyword evidence="2" id="KW-1185">Reference proteome</keyword>
<evidence type="ECO:0000313" key="1">
    <source>
        <dbReference type="EMBL" id="KIJ15166.1"/>
    </source>
</evidence>
<organism evidence="1 2">
    <name type="scientific">Paxillus involutus ATCC 200175</name>
    <dbReference type="NCBI Taxonomy" id="664439"/>
    <lineage>
        <taxon>Eukaryota</taxon>
        <taxon>Fungi</taxon>
        <taxon>Dikarya</taxon>
        <taxon>Basidiomycota</taxon>
        <taxon>Agaricomycotina</taxon>
        <taxon>Agaricomycetes</taxon>
        <taxon>Agaricomycetidae</taxon>
        <taxon>Boletales</taxon>
        <taxon>Paxilineae</taxon>
        <taxon>Paxillaceae</taxon>
        <taxon>Paxillus</taxon>
    </lineage>
</organism>
<gene>
    <name evidence="1" type="ORF">PAXINDRAFT_12080</name>
</gene>
<proteinExistence type="predicted"/>
<reference evidence="1 2" key="1">
    <citation type="submission" date="2014-06" db="EMBL/GenBank/DDBJ databases">
        <authorList>
            <consortium name="DOE Joint Genome Institute"/>
            <person name="Kuo A."/>
            <person name="Kohler A."/>
            <person name="Nagy L.G."/>
            <person name="Floudas D."/>
            <person name="Copeland A."/>
            <person name="Barry K.W."/>
            <person name="Cichocki N."/>
            <person name="Veneault-Fourrey C."/>
            <person name="LaButti K."/>
            <person name="Lindquist E.A."/>
            <person name="Lipzen A."/>
            <person name="Lundell T."/>
            <person name="Morin E."/>
            <person name="Murat C."/>
            <person name="Sun H."/>
            <person name="Tunlid A."/>
            <person name="Henrissat B."/>
            <person name="Grigoriev I.V."/>
            <person name="Hibbett D.S."/>
            <person name="Martin F."/>
            <person name="Nordberg H.P."/>
            <person name="Cantor M.N."/>
            <person name="Hua S.X."/>
        </authorList>
    </citation>
    <scope>NUCLEOTIDE SEQUENCE [LARGE SCALE GENOMIC DNA]</scope>
    <source>
        <strain evidence="1 2">ATCC 200175</strain>
    </source>
</reference>
<accession>A0A0C9U7V4</accession>
<dbReference type="Proteomes" id="UP000053647">
    <property type="component" value="Unassembled WGS sequence"/>
</dbReference>
<evidence type="ECO:0000313" key="2">
    <source>
        <dbReference type="Proteomes" id="UP000053647"/>
    </source>
</evidence>
<sequence>MDIERFHVVDIQRGSDEELEARIVSDAEAGRALASRLDGFELRDNVLSVDVSANNTLEDMSVAINQDTDVLTISWRSPSVRYVAQYIEVETTNAKLAELDGKPYAGRRIKVEMNTLPPGRFLPNFQPNAIKISNLPRSITHEEVIALFTGSSSVKRFLVGGFGVIMPDVEQVVRMLRDDIERAASNRLRQFDQPSGTPGMDGVVSVRAHFSSWDEAHVAHTSLSGKRYGSQPVCLRLPDPFTIIVPSEQYTAQKAQWDALMSSIGDRRACMLIVHDAWNIVRTPLSGPAKEAMGAMKVRVENLAKGEMVEGWHRSLCLSNNPFLRRVFGETGAYVRADWKRQSLKMYGAPRAVDLARNMIKNELERLAPLDYTVTFLKG</sequence>
<dbReference type="HOGENOM" id="CLU_061847_0_0_1"/>
<dbReference type="EMBL" id="KN819338">
    <property type="protein sequence ID" value="KIJ15166.1"/>
    <property type="molecule type" value="Genomic_DNA"/>
</dbReference>
<dbReference type="AlphaFoldDB" id="A0A0C9U7V4"/>
<dbReference type="OrthoDB" id="1431934at2759"/>